<dbReference type="RefSeq" id="WP_097073299.1">
    <property type="nucleotide sequence ID" value="NZ_OBMQ01000005.1"/>
</dbReference>
<name>A0A285SLE9_9BACL</name>
<keyword evidence="3" id="KW-1185">Reference proteome</keyword>
<reference evidence="3" key="1">
    <citation type="submission" date="2017-08" db="EMBL/GenBank/DDBJ databases">
        <authorList>
            <person name="Varghese N."/>
            <person name="Submissions S."/>
        </authorList>
    </citation>
    <scope>NUCLEOTIDE SEQUENCE [LARGE SCALE GENOMIC DNA]</scope>
    <source>
        <strain evidence="3">JC22</strain>
    </source>
</reference>
<dbReference type="AlphaFoldDB" id="A0A285SLE9"/>
<keyword evidence="1" id="KW-1133">Transmembrane helix</keyword>
<evidence type="ECO:0000313" key="3">
    <source>
        <dbReference type="Proteomes" id="UP000219636"/>
    </source>
</evidence>
<sequence>MPNNQTKKLVNGAMMVALFSILIAIAFYVPIVNLVAIIFAPLPLAWYSAKFDRGSAILVAIMGCISSFFIGSILIIPLAVICASIGVVMGDALRLKKSKVYLLMSSGITVLITFALQYVISIKLLNTDFIKEAMQMTRNEYEKSIELSQRITGQAPIDEKTLNQMFDTMQMALPAAIVLGVFFLTFIIVTSNLPLLKRFGVNVPKFNTFKNLRLPRSILWYYLILLSINLFISPETGSPLYVICLNLSMVLWLLLTLQGISFIHFCLDAYGSPSILKVLATIMAIPLYSFVLLIGIFDLGFDIRSFVKGKIQR</sequence>
<keyword evidence="1" id="KW-0812">Transmembrane</keyword>
<dbReference type="PANTHER" id="PTHR41324">
    <property type="entry name" value="MEMBRANE PROTEIN-RELATED"/>
    <property type="match status" value="1"/>
</dbReference>
<accession>A0A285SLE9</accession>
<feature type="transmembrane region" description="Helical" evidence="1">
    <location>
        <begin position="240"/>
        <end position="263"/>
    </location>
</feature>
<protein>
    <submittedName>
        <fullName evidence="2">Uncharacterized protein YybS</fullName>
    </submittedName>
</protein>
<organism evidence="2 3">
    <name type="scientific">Ureibacillus xyleni</name>
    <dbReference type="NCBI Taxonomy" id="614648"/>
    <lineage>
        <taxon>Bacteria</taxon>
        <taxon>Bacillati</taxon>
        <taxon>Bacillota</taxon>
        <taxon>Bacilli</taxon>
        <taxon>Bacillales</taxon>
        <taxon>Caryophanaceae</taxon>
        <taxon>Ureibacillus</taxon>
    </lineage>
</organism>
<feature type="transmembrane region" description="Helical" evidence="1">
    <location>
        <begin position="100"/>
        <end position="120"/>
    </location>
</feature>
<dbReference type="EMBL" id="OBMQ01000005">
    <property type="protein sequence ID" value="SOC08160.1"/>
    <property type="molecule type" value="Genomic_DNA"/>
</dbReference>
<feature type="transmembrane region" description="Helical" evidence="1">
    <location>
        <begin position="217"/>
        <end position="234"/>
    </location>
</feature>
<dbReference type="Pfam" id="PF09991">
    <property type="entry name" value="DUF2232"/>
    <property type="match status" value="1"/>
</dbReference>
<feature type="transmembrane region" description="Helical" evidence="1">
    <location>
        <begin position="12"/>
        <end position="39"/>
    </location>
</feature>
<evidence type="ECO:0000313" key="2">
    <source>
        <dbReference type="EMBL" id="SOC08160.1"/>
    </source>
</evidence>
<dbReference type="OrthoDB" id="2987886at2"/>
<gene>
    <name evidence="2" type="ORF">SAMN05880501_10529</name>
</gene>
<feature type="transmembrane region" description="Helical" evidence="1">
    <location>
        <begin position="59"/>
        <end position="88"/>
    </location>
</feature>
<evidence type="ECO:0000256" key="1">
    <source>
        <dbReference type="SAM" id="Phobius"/>
    </source>
</evidence>
<dbReference type="Proteomes" id="UP000219636">
    <property type="component" value="Unassembled WGS sequence"/>
</dbReference>
<dbReference type="PANTHER" id="PTHR41324:SF1">
    <property type="entry name" value="DUF2232 DOMAIN-CONTAINING PROTEIN"/>
    <property type="match status" value="1"/>
</dbReference>
<feature type="transmembrane region" description="Helical" evidence="1">
    <location>
        <begin position="275"/>
        <end position="297"/>
    </location>
</feature>
<proteinExistence type="predicted"/>
<feature type="transmembrane region" description="Helical" evidence="1">
    <location>
        <begin position="171"/>
        <end position="196"/>
    </location>
</feature>
<keyword evidence="1" id="KW-0472">Membrane</keyword>
<dbReference type="InterPro" id="IPR018710">
    <property type="entry name" value="DUF2232"/>
</dbReference>